<dbReference type="AlphaFoldDB" id="A0A9W6TI76"/>
<name>A0A9W6TI76_9STRA</name>
<organism evidence="2 3">
    <name type="scientific">Phytophthora lilii</name>
    <dbReference type="NCBI Taxonomy" id="2077276"/>
    <lineage>
        <taxon>Eukaryota</taxon>
        <taxon>Sar</taxon>
        <taxon>Stramenopiles</taxon>
        <taxon>Oomycota</taxon>
        <taxon>Peronosporomycetes</taxon>
        <taxon>Peronosporales</taxon>
        <taxon>Peronosporaceae</taxon>
        <taxon>Phytophthora</taxon>
    </lineage>
</organism>
<dbReference type="Proteomes" id="UP001165083">
    <property type="component" value="Unassembled WGS sequence"/>
</dbReference>
<dbReference type="EMBL" id="BSXW01000172">
    <property type="protein sequence ID" value="GMF13822.1"/>
    <property type="molecule type" value="Genomic_DNA"/>
</dbReference>
<reference evidence="2" key="1">
    <citation type="submission" date="2023-04" db="EMBL/GenBank/DDBJ databases">
        <title>Phytophthora lilii NBRC 32176.</title>
        <authorList>
            <person name="Ichikawa N."/>
            <person name="Sato H."/>
            <person name="Tonouchi N."/>
        </authorList>
    </citation>
    <scope>NUCLEOTIDE SEQUENCE</scope>
    <source>
        <strain evidence="2">NBRC 32176</strain>
    </source>
</reference>
<feature type="region of interest" description="Disordered" evidence="1">
    <location>
        <begin position="218"/>
        <end position="239"/>
    </location>
</feature>
<proteinExistence type="predicted"/>
<dbReference type="OrthoDB" id="94089at2759"/>
<gene>
    <name evidence="2" type="ORF">Plil01_000425900</name>
</gene>
<accession>A0A9W6TI76</accession>
<protein>
    <submittedName>
        <fullName evidence="2">Unnamed protein product</fullName>
    </submittedName>
</protein>
<sequence>MESPTKMERAFRSVAGALASVDGGDEYVAAWLATAAGLADEFQLMTEKEWRRLLRVGLRLTPEAAVQRKRIRGDKADVSSDEVRLPTKPRRLNGETRIEDQRSIYDAASVEDPHQPTKSCTGRRLHRITPVGKELADAAAKSSLFGKSCANLSDDTSTGSPPSHEEGIDADTIEKQEQLPLLQHRVSENSAAKYSKQHKLYAALQKVVVEGLCIDDDGETNNNRAEPSTSHQAQPSPRPLVLPSNPLWLITKTASTRFHEVIRGFCGIPSALLAFSFQDSLDYDMLWIEENDQKQWTMFGEPSIPGNFGMKNNQQHSTKRKYQYRQKDTGSKWKFW</sequence>
<evidence type="ECO:0000256" key="1">
    <source>
        <dbReference type="SAM" id="MobiDB-lite"/>
    </source>
</evidence>
<evidence type="ECO:0000313" key="2">
    <source>
        <dbReference type="EMBL" id="GMF13822.1"/>
    </source>
</evidence>
<evidence type="ECO:0000313" key="3">
    <source>
        <dbReference type="Proteomes" id="UP001165083"/>
    </source>
</evidence>
<comment type="caution">
    <text evidence="2">The sequence shown here is derived from an EMBL/GenBank/DDBJ whole genome shotgun (WGS) entry which is preliminary data.</text>
</comment>
<feature type="compositionally biased region" description="Polar residues" evidence="1">
    <location>
        <begin position="220"/>
        <end position="235"/>
    </location>
</feature>
<keyword evidence="3" id="KW-1185">Reference proteome</keyword>